<dbReference type="SUPFAM" id="SSF52540">
    <property type="entry name" value="P-loop containing nucleoside triphosphate hydrolases"/>
    <property type="match status" value="1"/>
</dbReference>
<dbReference type="InterPro" id="IPR001789">
    <property type="entry name" value="Sig_transdc_resp-reg_receiver"/>
</dbReference>
<dbReference type="PROSITE" id="PS00676">
    <property type="entry name" value="SIGMA54_INTERACT_2"/>
    <property type="match status" value="1"/>
</dbReference>
<comment type="caution">
    <text evidence="9">The sequence shown here is derived from an EMBL/GenBank/DDBJ whole genome shotgun (WGS) entry which is preliminary data.</text>
</comment>
<dbReference type="Pfam" id="PF00158">
    <property type="entry name" value="Sigma54_activat"/>
    <property type="match status" value="1"/>
</dbReference>
<dbReference type="PROSITE" id="PS00675">
    <property type="entry name" value="SIGMA54_INTERACT_1"/>
    <property type="match status" value="1"/>
</dbReference>
<dbReference type="Gene3D" id="1.10.8.60">
    <property type="match status" value="1"/>
</dbReference>
<dbReference type="InterPro" id="IPR025943">
    <property type="entry name" value="Sigma_54_int_dom_ATP-bd_2"/>
</dbReference>
<feature type="modified residue" description="4-aspartylphosphate" evidence="6">
    <location>
        <position position="54"/>
    </location>
</feature>
<feature type="domain" description="Sigma-54 factor interaction" evidence="7">
    <location>
        <begin position="143"/>
        <end position="372"/>
    </location>
</feature>
<keyword evidence="3" id="KW-0805">Transcription regulation</keyword>
<sequence length="459" mass="51004">MMPAHILIVDDDGSHRTVLRTIIEDWGYEVSEATDGETAVAMAQERPYDSVLMDIRMAGMDGITAQKQIAKHNPSIPVLIMTAYSSINTAVLALKQGAYDYLIKPLDFDVLKLTIERMLDHTRLAEENRSLKAKNSEKNQFGMVGSSERMHDLVETITTVAPTHAPVLITGESGTGKELVAKAVYKASERSNKPFVTINCAALSESLLESELFGHEKGAFTGADKRRDGLFWQANGGTIFMDEVGEIPLSLQAKLLRVLQQGELQRVGSDAILHVDIRVIAATNRDLQDEVANKTFREDLYYRLNVIGLEVPSLRERQADIPLLAEYFMNIYAEKYGKRVVGCSPQAMDALVNSPWQGNIRELENTMERAVIMATTEYITDRELPANLRKNLLEQSRGNSSGVDLPLGDVSLESLEKRAVQAALKKHKKKVDAASALGITRATLHSKIKKYGLEEHKRK</sequence>
<dbReference type="EMBL" id="JBFSOO010000013">
    <property type="protein sequence ID" value="MEZ6854682.1"/>
    <property type="molecule type" value="Genomic_DNA"/>
</dbReference>
<organism evidence="9 10">
    <name type="scientific">Halodesulfovibrio aestuarii</name>
    <dbReference type="NCBI Taxonomy" id="126333"/>
    <lineage>
        <taxon>Bacteria</taxon>
        <taxon>Pseudomonadati</taxon>
        <taxon>Thermodesulfobacteriota</taxon>
        <taxon>Desulfovibrionia</taxon>
        <taxon>Desulfovibrionales</taxon>
        <taxon>Desulfovibrionaceae</taxon>
        <taxon>Halodesulfovibrio</taxon>
    </lineage>
</organism>
<dbReference type="PROSITE" id="PS50110">
    <property type="entry name" value="RESPONSE_REGULATORY"/>
    <property type="match status" value="1"/>
</dbReference>
<evidence type="ECO:0000256" key="4">
    <source>
        <dbReference type="ARBA" id="ARBA00023125"/>
    </source>
</evidence>
<evidence type="ECO:0000259" key="7">
    <source>
        <dbReference type="PROSITE" id="PS50045"/>
    </source>
</evidence>
<dbReference type="PANTHER" id="PTHR32071">
    <property type="entry name" value="TRANSCRIPTIONAL REGULATORY PROTEIN"/>
    <property type="match status" value="1"/>
</dbReference>
<dbReference type="Pfam" id="PF02954">
    <property type="entry name" value="HTH_8"/>
    <property type="match status" value="1"/>
</dbReference>
<reference evidence="9 10" key="1">
    <citation type="submission" date="2024-07" db="EMBL/GenBank/DDBJ databases">
        <title>Active virus-host system and metabolic interactions in a Lokiarchaeon culture.</title>
        <authorList>
            <person name="Ponce Toledo R.I."/>
            <person name="Rodrigues Oliveira T."/>
            <person name="Schleper C."/>
        </authorList>
    </citation>
    <scope>NUCLEOTIDE SEQUENCE [LARGE SCALE GENOMIC DNA]</scope>
    <source>
        <strain evidence="9 10">B35</strain>
    </source>
</reference>
<evidence type="ECO:0000256" key="3">
    <source>
        <dbReference type="ARBA" id="ARBA00023015"/>
    </source>
</evidence>
<dbReference type="SMART" id="SM00448">
    <property type="entry name" value="REC"/>
    <property type="match status" value="1"/>
</dbReference>
<dbReference type="SMART" id="SM00382">
    <property type="entry name" value="AAA"/>
    <property type="match status" value="1"/>
</dbReference>
<protein>
    <submittedName>
        <fullName evidence="9">Sigma-54-dependent transcriptional regulator</fullName>
    </submittedName>
</protein>
<gene>
    <name evidence="9" type="ORF">AB2Z07_14325</name>
</gene>
<dbReference type="InterPro" id="IPR003593">
    <property type="entry name" value="AAA+_ATPase"/>
</dbReference>
<keyword evidence="2" id="KW-0067">ATP-binding</keyword>
<dbReference type="InterPro" id="IPR009057">
    <property type="entry name" value="Homeodomain-like_sf"/>
</dbReference>
<dbReference type="Gene3D" id="3.40.50.300">
    <property type="entry name" value="P-loop containing nucleotide triphosphate hydrolases"/>
    <property type="match status" value="1"/>
</dbReference>
<dbReference type="SUPFAM" id="SSF46689">
    <property type="entry name" value="Homeodomain-like"/>
    <property type="match status" value="1"/>
</dbReference>
<evidence type="ECO:0000313" key="10">
    <source>
        <dbReference type="Proteomes" id="UP001568358"/>
    </source>
</evidence>
<evidence type="ECO:0000313" key="9">
    <source>
        <dbReference type="EMBL" id="MEZ6854682.1"/>
    </source>
</evidence>
<dbReference type="InterPro" id="IPR002078">
    <property type="entry name" value="Sigma_54_int"/>
</dbReference>
<dbReference type="InterPro" id="IPR002197">
    <property type="entry name" value="HTH_Fis"/>
</dbReference>
<keyword evidence="5" id="KW-0804">Transcription</keyword>
<evidence type="ECO:0000256" key="5">
    <source>
        <dbReference type="ARBA" id="ARBA00023163"/>
    </source>
</evidence>
<evidence type="ECO:0000256" key="2">
    <source>
        <dbReference type="ARBA" id="ARBA00022840"/>
    </source>
</evidence>
<evidence type="ECO:0000259" key="8">
    <source>
        <dbReference type="PROSITE" id="PS50110"/>
    </source>
</evidence>
<dbReference type="Gene3D" id="1.10.10.60">
    <property type="entry name" value="Homeodomain-like"/>
    <property type="match status" value="1"/>
</dbReference>
<dbReference type="Gene3D" id="3.40.50.2300">
    <property type="match status" value="1"/>
</dbReference>
<dbReference type="InterPro" id="IPR025662">
    <property type="entry name" value="Sigma_54_int_dom_ATP-bd_1"/>
</dbReference>
<dbReference type="CDD" id="cd00009">
    <property type="entry name" value="AAA"/>
    <property type="match status" value="1"/>
</dbReference>
<evidence type="ECO:0000256" key="6">
    <source>
        <dbReference type="PROSITE-ProRule" id="PRU00169"/>
    </source>
</evidence>
<dbReference type="InterPro" id="IPR058031">
    <property type="entry name" value="AAA_lid_NorR"/>
</dbReference>
<dbReference type="Proteomes" id="UP001568358">
    <property type="component" value="Unassembled WGS sequence"/>
</dbReference>
<dbReference type="InterPro" id="IPR027417">
    <property type="entry name" value="P-loop_NTPase"/>
</dbReference>
<accession>A0ABV4JX77</accession>
<keyword evidence="1" id="KW-0547">Nucleotide-binding</keyword>
<dbReference type="PROSITE" id="PS50045">
    <property type="entry name" value="SIGMA54_INTERACT_4"/>
    <property type="match status" value="1"/>
</dbReference>
<keyword evidence="6" id="KW-0597">Phosphoprotein</keyword>
<dbReference type="RefSeq" id="WP_371150984.1">
    <property type="nucleotide sequence ID" value="NZ_JBFSOO010000013.1"/>
</dbReference>
<feature type="domain" description="Response regulatory" evidence="8">
    <location>
        <begin position="5"/>
        <end position="119"/>
    </location>
</feature>
<dbReference type="PANTHER" id="PTHR32071:SF117">
    <property type="entry name" value="PTS-DEPENDENT DIHYDROXYACETONE KINASE OPERON REGULATORY PROTEIN-RELATED"/>
    <property type="match status" value="1"/>
</dbReference>
<keyword evidence="4" id="KW-0238">DNA-binding</keyword>
<proteinExistence type="predicted"/>
<keyword evidence="10" id="KW-1185">Reference proteome</keyword>
<dbReference type="Pfam" id="PF00072">
    <property type="entry name" value="Response_reg"/>
    <property type="match status" value="1"/>
</dbReference>
<dbReference type="InterPro" id="IPR011006">
    <property type="entry name" value="CheY-like_superfamily"/>
</dbReference>
<dbReference type="Pfam" id="PF25601">
    <property type="entry name" value="AAA_lid_14"/>
    <property type="match status" value="1"/>
</dbReference>
<name>A0ABV4JX77_9BACT</name>
<dbReference type="SUPFAM" id="SSF52172">
    <property type="entry name" value="CheY-like"/>
    <property type="match status" value="1"/>
</dbReference>
<evidence type="ECO:0000256" key="1">
    <source>
        <dbReference type="ARBA" id="ARBA00022741"/>
    </source>
</evidence>